<dbReference type="Gene3D" id="2.60.120.200">
    <property type="match status" value="1"/>
</dbReference>
<evidence type="ECO:0000256" key="2">
    <source>
        <dbReference type="ARBA" id="ARBA00023157"/>
    </source>
</evidence>
<keyword evidence="1 3" id="KW-0732">Signal</keyword>
<dbReference type="InterPro" id="IPR046524">
    <property type="entry name" value="DUF6701"/>
</dbReference>
<dbReference type="InterPro" id="IPR013320">
    <property type="entry name" value="ConA-like_dom_sf"/>
</dbReference>
<evidence type="ECO:0000313" key="5">
    <source>
        <dbReference type="EMBL" id="GAA0560827.1"/>
    </source>
</evidence>
<feature type="signal peptide" evidence="3">
    <location>
        <begin position="1"/>
        <end position="16"/>
    </location>
</feature>
<keyword evidence="6" id="KW-1185">Reference proteome</keyword>
<gene>
    <name evidence="5" type="ORF">GCM10009098_31110</name>
</gene>
<keyword evidence="2" id="KW-1015">Disulfide bond</keyword>
<evidence type="ECO:0000256" key="3">
    <source>
        <dbReference type="SAM" id="SignalP"/>
    </source>
</evidence>
<dbReference type="RefSeq" id="WP_226767970.1">
    <property type="nucleotide sequence ID" value="NZ_BAAAEO010000005.1"/>
</dbReference>
<dbReference type="SUPFAM" id="SSF49899">
    <property type="entry name" value="Concanavalin A-like lectins/glucanases"/>
    <property type="match status" value="2"/>
</dbReference>
<evidence type="ECO:0000313" key="6">
    <source>
        <dbReference type="Proteomes" id="UP001501169"/>
    </source>
</evidence>
<reference evidence="5 6" key="1">
    <citation type="journal article" date="2019" name="Int. J. Syst. Evol. Microbiol.">
        <title>The Global Catalogue of Microorganisms (GCM) 10K type strain sequencing project: providing services to taxonomists for standard genome sequencing and annotation.</title>
        <authorList>
            <consortium name="The Broad Institute Genomics Platform"/>
            <consortium name="The Broad Institute Genome Sequencing Center for Infectious Disease"/>
            <person name="Wu L."/>
            <person name="Ma J."/>
        </authorList>
    </citation>
    <scope>NUCLEOTIDE SEQUENCE [LARGE SCALE GENOMIC DNA]</scope>
    <source>
        <strain evidence="5 6">JCM 14331</strain>
    </source>
</reference>
<evidence type="ECO:0000256" key="1">
    <source>
        <dbReference type="ARBA" id="ARBA00022729"/>
    </source>
</evidence>
<feature type="domain" description="LamG-like jellyroll fold" evidence="4">
    <location>
        <begin position="339"/>
        <end position="475"/>
    </location>
</feature>
<comment type="caution">
    <text evidence="5">The sequence shown here is derived from an EMBL/GenBank/DDBJ whole genome shotgun (WGS) entry which is preliminary data.</text>
</comment>
<organism evidence="5 6">
    <name type="scientific">Rheinheimera aquimaris</name>
    <dbReference type="NCBI Taxonomy" id="412437"/>
    <lineage>
        <taxon>Bacteria</taxon>
        <taxon>Pseudomonadati</taxon>
        <taxon>Pseudomonadota</taxon>
        <taxon>Gammaproteobacteria</taxon>
        <taxon>Chromatiales</taxon>
        <taxon>Chromatiaceae</taxon>
        <taxon>Rheinheimera</taxon>
    </lineage>
</organism>
<dbReference type="Proteomes" id="UP001501169">
    <property type="component" value="Unassembled WGS sequence"/>
</dbReference>
<dbReference type="SMART" id="SM00560">
    <property type="entry name" value="LamGL"/>
    <property type="match status" value="1"/>
</dbReference>
<name>A0ABN1E7T0_9GAMM</name>
<evidence type="ECO:0000259" key="4">
    <source>
        <dbReference type="SMART" id="SM00560"/>
    </source>
</evidence>
<dbReference type="EMBL" id="BAAAEO010000005">
    <property type="protein sequence ID" value="GAA0560827.1"/>
    <property type="molecule type" value="Genomic_DNA"/>
</dbReference>
<dbReference type="InterPro" id="IPR006558">
    <property type="entry name" value="LamG-like"/>
</dbReference>
<sequence length="1444" mass="150813">MRLLLLLCLIALPLQAATYNLSGGSYPPCSTSWSVSGSTYTCGGNGRVTLNSGDIVLANSSVTISANNGFDLRGAAIGTSTNRINLLSSYGSVISSGTNTLWGNIQAGSGLVNLVSTTVNGSITSTGDITLSGGSVSGKVTSSSNKINTNGTNLLGGATAQSGMTLTGGTLAGDFVMTAANPLVLTGVSMTSGSFSGASRISIASSQLGNGNNMISITSTTDEVALTGNSVVYGVLTAPNYSTIRVQSGSSVYGQCIPNSTPTNACTAYTPPPQPLAHYPLDLCSAVSNGVITDLTGNYPATGINVAATSTGQVLQAANLSAAGNDYVNVPAAALNGRTSFSISMWFRLDASSGFRELFSASSNSLNSELELYINNSNEVRVGLKGDYHDFTGGSVSPVVANNRWTQVTLTRTSSQLCLYLDDKAAGCATNPSSASLSVTRSAIGIWWRANGTVDDDFRGDIDEVLLFNQALSSTQVRQMYLNQQAGNSYNGATRSSSCTQCLSDSFASSLSADSWVTSTSSGSFTPQVVNGRLRMTQAVGNQATSATYQRLYPSASNLIIVEFDYWAYGGNGADGLAVVLSDATVTPQPGSFGGPLGYGFKPGIPGFAGGWLGFGLDEYGNFSNEGGSTNIGRRRQAVVVRGSGSGTTGYNYLRGTCNNGTTNTNTTCLSPTVDGNQTTAHRYRFTIDTRTAGSTLVSVERNSGSGFVSLIDAFNAQSINGQAAPPENFFLSITGSTGGSNNIHELDNLSICALRSNPVGQQIDHFEFDYSGQALTCKPETFTVRACKNASCSELITEPVTATLSPTNSATVNWLGGNVINFSGGQTTVSLRRTVAGSTTIGVSGSIPTTRPLSQTLCRVGSGSLSTAACSVSFVDSGLVFDVPDGIANLPQQNITISAVRKDNSSLQCVPEFANVTRNVAFWSDYINPDATARPISWPVQVNSTNVGQTEATRQAVALTFNAQGQASFTVNYADAGQMQLNARYSGTAATDDAGLIMNGADQFIRRPLGLCIVTGGECAGADASCPPFRRAGDNFTLTITGRAWQSGSTDICSNPVTPNFQRSAITLNHSLVAPTGGNLGTIGTTSYSHSRNVQAQTQVTQSVSEVGVFRFGSSAFNYLSMTDPVPAATSLPTGRFYPADFELGSNSVTPACSSFSYMAQPFATQFTLTARNMQGVRTQNYNGAFASATAVLQAENSNNGTALGGRLGGTVSPVWSQGVFTYAAPALSFNRANPALPDGPFLQLALAASVVEKDNVAIANQDTNVNTSADCVAVGNCTAKHFATTDIRYGRMALDNAYGPENENLPLVARAEYWNGSAFVTNPQDNCTALSAPAVVRPDTANPALELKKEAPYSGSATMTVNAQASATTVQLGSSVINGLSALLLPAPQQRGSGNMEQQVAPWLQYNWRSGGSNYDQNPQAEFIFGRYRGNPRQIYWRELFQ</sequence>
<proteinExistence type="predicted"/>
<feature type="chain" id="PRO_5046100131" description="LamG-like jellyroll fold domain-containing protein" evidence="3">
    <location>
        <begin position="17"/>
        <end position="1444"/>
    </location>
</feature>
<dbReference type="Pfam" id="PF13385">
    <property type="entry name" value="Laminin_G_3"/>
    <property type="match status" value="1"/>
</dbReference>
<accession>A0ABN1E7T0</accession>
<protein>
    <recommendedName>
        <fullName evidence="4">LamG-like jellyroll fold domain-containing protein</fullName>
    </recommendedName>
</protein>
<dbReference type="Pfam" id="PF20419">
    <property type="entry name" value="DUF6701"/>
    <property type="match status" value="1"/>
</dbReference>